<dbReference type="Pfam" id="PF03826">
    <property type="entry name" value="OAR"/>
    <property type="match status" value="1"/>
</dbReference>
<keyword evidence="3 5" id="KW-0371">Homeobox</keyword>
<dbReference type="PROSITE" id="PS00027">
    <property type="entry name" value="HOMEOBOX_1"/>
    <property type="match status" value="1"/>
</dbReference>
<dbReference type="PANTHER" id="PTHR24329">
    <property type="entry name" value="HOMEOBOX PROTEIN ARISTALESS"/>
    <property type="match status" value="1"/>
</dbReference>
<reference evidence="11" key="1">
    <citation type="submission" date="2025-08" db="UniProtKB">
        <authorList>
            <consortium name="RefSeq"/>
        </authorList>
    </citation>
    <scope>IDENTIFICATION</scope>
</reference>
<evidence type="ECO:0000256" key="4">
    <source>
        <dbReference type="ARBA" id="ARBA00023242"/>
    </source>
</evidence>
<feature type="domain" description="Homeobox" evidence="8">
    <location>
        <begin position="54"/>
        <end position="114"/>
    </location>
</feature>
<evidence type="ECO:0000256" key="1">
    <source>
        <dbReference type="ARBA" id="ARBA00004123"/>
    </source>
</evidence>
<dbReference type="Proteomes" id="UP000695022">
    <property type="component" value="Unplaced"/>
</dbReference>
<dbReference type="SUPFAM" id="SSF46689">
    <property type="entry name" value="Homeodomain-like"/>
    <property type="match status" value="1"/>
</dbReference>
<evidence type="ECO:0000256" key="2">
    <source>
        <dbReference type="ARBA" id="ARBA00023125"/>
    </source>
</evidence>
<name>A0ABM1EWF9_PRICU</name>
<feature type="compositionally biased region" description="Polar residues" evidence="7">
    <location>
        <begin position="168"/>
        <end position="185"/>
    </location>
</feature>
<dbReference type="PANTHER" id="PTHR24329:SF362">
    <property type="entry name" value="INTESTINE-SPECIFIC HOMEOBOX"/>
    <property type="match status" value="1"/>
</dbReference>
<evidence type="ECO:0000256" key="5">
    <source>
        <dbReference type="PROSITE-ProRule" id="PRU00108"/>
    </source>
</evidence>
<keyword evidence="10" id="KW-1185">Reference proteome</keyword>
<feature type="DNA-binding region" description="Homeobox" evidence="5">
    <location>
        <begin position="56"/>
        <end position="115"/>
    </location>
</feature>
<comment type="subcellular location">
    <subcellularLocation>
        <location evidence="1 5 6">Nucleus</location>
    </subcellularLocation>
</comment>
<keyword evidence="2 5" id="KW-0238">DNA-binding</keyword>
<accession>A0ABM1EWF9</accession>
<sequence>SRREKPYLQHEGSCADQRCCAPRSDVCIRHDVQASASASASSALPLPRILPSTSKSRRLRTTFSTAQLRELERVFDLTHYPDINMREQLAATTALPETRVQIWFQNRRAKWRKHERLGNFGGLQDLTDACDAILPAPKSRSIKPSSSAGKVHLDEDVGNEKAPRPTRKSSVNAPRSSYSGSTRVSANPMTRYPLLSYPYFLPLDAATYLGERREDSAEAETTEGESRQSSSIANLRMRAREHQTAIEMQYLYR</sequence>
<keyword evidence="4 5" id="KW-0539">Nucleus</keyword>
<dbReference type="InterPro" id="IPR050649">
    <property type="entry name" value="Paired_Homeobox_TFs"/>
</dbReference>
<feature type="region of interest" description="Disordered" evidence="7">
    <location>
        <begin position="137"/>
        <end position="185"/>
    </location>
</feature>
<dbReference type="InterPro" id="IPR001356">
    <property type="entry name" value="HD"/>
</dbReference>
<evidence type="ECO:0000313" key="10">
    <source>
        <dbReference type="Proteomes" id="UP000695022"/>
    </source>
</evidence>
<feature type="non-terminal residue" evidence="11">
    <location>
        <position position="1"/>
    </location>
</feature>
<feature type="region of interest" description="Disordered" evidence="7">
    <location>
        <begin position="213"/>
        <end position="233"/>
    </location>
</feature>
<evidence type="ECO:0000259" key="8">
    <source>
        <dbReference type="PROSITE" id="PS50071"/>
    </source>
</evidence>
<evidence type="ECO:0000259" key="9">
    <source>
        <dbReference type="PROSITE" id="PS50803"/>
    </source>
</evidence>
<dbReference type="InterPro" id="IPR009057">
    <property type="entry name" value="Homeodomain-like_sf"/>
</dbReference>
<evidence type="ECO:0000256" key="7">
    <source>
        <dbReference type="SAM" id="MobiDB-lite"/>
    </source>
</evidence>
<feature type="domain" description="OAR" evidence="9">
    <location>
        <begin position="230"/>
        <end position="243"/>
    </location>
</feature>
<dbReference type="PROSITE" id="PS50071">
    <property type="entry name" value="HOMEOBOX_2"/>
    <property type="match status" value="1"/>
</dbReference>
<dbReference type="InterPro" id="IPR003654">
    <property type="entry name" value="OAR_dom"/>
</dbReference>
<dbReference type="GeneID" id="106816423"/>
<protein>
    <submittedName>
        <fullName evidence="11">ALX homeobox protein 1-like</fullName>
    </submittedName>
</protein>
<proteinExistence type="predicted"/>
<gene>
    <name evidence="11" type="primary">LOC106816423</name>
</gene>
<evidence type="ECO:0000256" key="3">
    <source>
        <dbReference type="ARBA" id="ARBA00023155"/>
    </source>
</evidence>
<dbReference type="Pfam" id="PF00046">
    <property type="entry name" value="Homeodomain"/>
    <property type="match status" value="1"/>
</dbReference>
<dbReference type="CDD" id="cd00086">
    <property type="entry name" value="homeodomain"/>
    <property type="match status" value="1"/>
</dbReference>
<dbReference type="RefSeq" id="XP_014676530.1">
    <property type="nucleotide sequence ID" value="XM_014821044.1"/>
</dbReference>
<organism evidence="10 11">
    <name type="scientific">Priapulus caudatus</name>
    <name type="common">Priapulid worm</name>
    <dbReference type="NCBI Taxonomy" id="37621"/>
    <lineage>
        <taxon>Eukaryota</taxon>
        <taxon>Metazoa</taxon>
        <taxon>Ecdysozoa</taxon>
        <taxon>Scalidophora</taxon>
        <taxon>Priapulida</taxon>
        <taxon>Priapulimorpha</taxon>
        <taxon>Priapulimorphida</taxon>
        <taxon>Priapulidae</taxon>
        <taxon>Priapulus</taxon>
    </lineage>
</organism>
<feature type="compositionally biased region" description="Basic and acidic residues" evidence="7">
    <location>
        <begin position="151"/>
        <end position="163"/>
    </location>
</feature>
<dbReference type="SMART" id="SM00389">
    <property type="entry name" value="HOX"/>
    <property type="match status" value="1"/>
</dbReference>
<dbReference type="Gene3D" id="1.10.10.60">
    <property type="entry name" value="Homeodomain-like"/>
    <property type="match status" value="1"/>
</dbReference>
<evidence type="ECO:0000313" key="11">
    <source>
        <dbReference type="RefSeq" id="XP_014676530.1"/>
    </source>
</evidence>
<dbReference type="InterPro" id="IPR017970">
    <property type="entry name" value="Homeobox_CS"/>
</dbReference>
<dbReference type="PROSITE" id="PS50803">
    <property type="entry name" value="OAR"/>
    <property type="match status" value="1"/>
</dbReference>
<evidence type="ECO:0000256" key="6">
    <source>
        <dbReference type="RuleBase" id="RU000682"/>
    </source>
</evidence>